<dbReference type="CDD" id="cd10548">
    <property type="entry name" value="cupin_CDO"/>
    <property type="match status" value="1"/>
</dbReference>
<dbReference type="InterPro" id="IPR014710">
    <property type="entry name" value="RmlC-like_jellyroll"/>
</dbReference>
<dbReference type="InterPro" id="IPR011051">
    <property type="entry name" value="RmlC_Cupin_sf"/>
</dbReference>
<dbReference type="GO" id="GO:0008198">
    <property type="term" value="F:ferrous iron binding"/>
    <property type="evidence" value="ECO:0007669"/>
    <property type="project" value="TreeGrafter"/>
</dbReference>
<reference evidence="7" key="1">
    <citation type="submission" date="2023-07" db="EMBL/GenBank/DDBJ databases">
        <title>Sequencing the genomes of 1000 actinobacteria strains.</title>
        <authorList>
            <person name="Klenk H.-P."/>
        </authorList>
    </citation>
    <scope>NUCLEOTIDE SEQUENCE</scope>
    <source>
        <strain evidence="7">DSM 45977</strain>
    </source>
</reference>
<dbReference type="SUPFAM" id="SSF51182">
    <property type="entry name" value="RmlC-like cupins"/>
    <property type="match status" value="1"/>
</dbReference>
<keyword evidence="4" id="KW-0560">Oxidoreductase</keyword>
<gene>
    <name evidence="7" type="ORF">JOF55_000941</name>
</gene>
<evidence type="ECO:0000256" key="4">
    <source>
        <dbReference type="ARBA" id="ARBA00023002"/>
    </source>
</evidence>
<protein>
    <submittedName>
        <fullName evidence="7">Metal-dependent enzyme (Double-stranded beta helix superfamily)</fullName>
    </submittedName>
</protein>
<dbReference type="EMBL" id="JAVDXW010000001">
    <property type="protein sequence ID" value="MDR7300760.1"/>
    <property type="molecule type" value="Genomic_DNA"/>
</dbReference>
<dbReference type="Proteomes" id="UP001180845">
    <property type="component" value="Unassembled WGS sequence"/>
</dbReference>
<dbReference type="PANTHER" id="PTHR12918">
    <property type="entry name" value="CYSTEINE DIOXYGENASE"/>
    <property type="match status" value="1"/>
</dbReference>
<dbReference type="RefSeq" id="WP_310270076.1">
    <property type="nucleotide sequence ID" value="NZ_JAVDXW010000001.1"/>
</dbReference>
<dbReference type="PANTHER" id="PTHR12918:SF1">
    <property type="entry name" value="CYSTEINE DIOXYGENASE TYPE 1"/>
    <property type="match status" value="1"/>
</dbReference>
<keyword evidence="3" id="KW-0223">Dioxygenase</keyword>
<evidence type="ECO:0000256" key="5">
    <source>
        <dbReference type="ARBA" id="ARBA00023004"/>
    </source>
</evidence>
<evidence type="ECO:0000256" key="6">
    <source>
        <dbReference type="PIRSR" id="PIRSR610300-51"/>
    </source>
</evidence>
<dbReference type="InterPro" id="IPR010300">
    <property type="entry name" value="CDO_1"/>
</dbReference>
<comment type="caution">
    <text evidence="7">The sequence shown here is derived from an EMBL/GenBank/DDBJ whole genome shotgun (WGS) entry which is preliminary data.</text>
</comment>
<comment type="similarity">
    <text evidence="1">Belongs to the cysteine dioxygenase family.</text>
</comment>
<feature type="binding site" evidence="6">
    <location>
        <position position="122"/>
    </location>
    <ligand>
        <name>Fe cation</name>
        <dbReference type="ChEBI" id="CHEBI:24875"/>
        <note>catalytic</note>
    </ligand>
</feature>
<evidence type="ECO:0000313" key="7">
    <source>
        <dbReference type="EMBL" id="MDR7300760.1"/>
    </source>
</evidence>
<dbReference type="AlphaFoldDB" id="A0AAE4CK35"/>
<evidence type="ECO:0000256" key="3">
    <source>
        <dbReference type="ARBA" id="ARBA00022964"/>
    </source>
</evidence>
<organism evidence="7 8">
    <name type="scientific">Haloactinomyces albus</name>
    <dbReference type="NCBI Taxonomy" id="1352928"/>
    <lineage>
        <taxon>Bacteria</taxon>
        <taxon>Bacillati</taxon>
        <taxon>Actinomycetota</taxon>
        <taxon>Actinomycetes</taxon>
        <taxon>Actinopolysporales</taxon>
        <taxon>Actinopolysporaceae</taxon>
        <taxon>Haloactinomyces</taxon>
    </lineage>
</organism>
<dbReference type="Pfam" id="PF05995">
    <property type="entry name" value="CDO_I"/>
    <property type="match status" value="1"/>
</dbReference>
<name>A0AAE4CK35_9ACTN</name>
<feature type="binding site" evidence="6">
    <location>
        <position position="72"/>
    </location>
    <ligand>
        <name>Fe cation</name>
        <dbReference type="ChEBI" id="CHEBI:24875"/>
        <note>catalytic</note>
    </ligand>
</feature>
<evidence type="ECO:0000313" key="8">
    <source>
        <dbReference type="Proteomes" id="UP001180845"/>
    </source>
</evidence>
<keyword evidence="8" id="KW-1185">Reference proteome</keyword>
<dbReference type="GO" id="GO:0016702">
    <property type="term" value="F:oxidoreductase activity, acting on single donors with incorporation of molecular oxygen, incorporation of two atoms of oxygen"/>
    <property type="evidence" value="ECO:0007669"/>
    <property type="project" value="InterPro"/>
</dbReference>
<dbReference type="Gene3D" id="2.60.120.10">
    <property type="entry name" value="Jelly Rolls"/>
    <property type="match status" value="1"/>
</dbReference>
<accession>A0AAE4CK35</accession>
<feature type="binding site" evidence="6">
    <location>
        <position position="74"/>
    </location>
    <ligand>
        <name>Fe cation</name>
        <dbReference type="ChEBI" id="CHEBI:24875"/>
        <note>catalytic</note>
    </ligand>
</feature>
<evidence type="ECO:0000256" key="2">
    <source>
        <dbReference type="ARBA" id="ARBA00022723"/>
    </source>
</evidence>
<sequence length="162" mass="17797">MFAVPANTVALPANRAIAHPVRIARDLAADRHTWAHLVRYDPDQRWFTLLERTDEHEAWLMSWLPGQRTGLHDHGGAAGGFTIVSGALSERAIRTDSANRPVEALHSLVAGHSRVFGPNYVHQVRNDGPDPAISIHVYRPARAPMNGYTMDPVSGPVRSETG</sequence>
<keyword evidence="5 6" id="KW-0408">Iron</keyword>
<evidence type="ECO:0000256" key="1">
    <source>
        <dbReference type="ARBA" id="ARBA00006622"/>
    </source>
</evidence>
<keyword evidence="2 6" id="KW-0479">Metal-binding</keyword>
<proteinExistence type="inferred from homology"/>